<keyword evidence="2" id="KW-1185">Reference proteome</keyword>
<organism evidence="1 2">
    <name type="scientific">Adiantum capillus-veneris</name>
    <name type="common">Maidenhair fern</name>
    <dbReference type="NCBI Taxonomy" id="13818"/>
    <lineage>
        <taxon>Eukaryota</taxon>
        <taxon>Viridiplantae</taxon>
        <taxon>Streptophyta</taxon>
        <taxon>Embryophyta</taxon>
        <taxon>Tracheophyta</taxon>
        <taxon>Polypodiopsida</taxon>
        <taxon>Polypodiidae</taxon>
        <taxon>Polypodiales</taxon>
        <taxon>Pteridineae</taxon>
        <taxon>Pteridaceae</taxon>
        <taxon>Vittarioideae</taxon>
        <taxon>Adiantum</taxon>
    </lineage>
</organism>
<dbReference type="Proteomes" id="UP000886520">
    <property type="component" value="Chromosome 19"/>
</dbReference>
<evidence type="ECO:0000313" key="2">
    <source>
        <dbReference type="Proteomes" id="UP000886520"/>
    </source>
</evidence>
<dbReference type="EMBL" id="JABFUD020000019">
    <property type="protein sequence ID" value="KAI5065381.1"/>
    <property type="molecule type" value="Genomic_DNA"/>
</dbReference>
<gene>
    <name evidence="1" type="ORF">GOP47_0020076</name>
</gene>
<reference evidence="1" key="1">
    <citation type="submission" date="2021-01" db="EMBL/GenBank/DDBJ databases">
        <title>Adiantum capillus-veneris genome.</title>
        <authorList>
            <person name="Fang Y."/>
            <person name="Liao Q."/>
        </authorList>
    </citation>
    <scope>NUCLEOTIDE SEQUENCE</scope>
    <source>
        <strain evidence="1">H3</strain>
        <tissue evidence="1">Leaf</tissue>
    </source>
</reference>
<dbReference type="AlphaFoldDB" id="A0A9D4ZA92"/>
<evidence type="ECO:0000313" key="1">
    <source>
        <dbReference type="EMBL" id="KAI5065381.1"/>
    </source>
</evidence>
<proteinExistence type="predicted"/>
<name>A0A9D4ZA92_ADICA</name>
<comment type="caution">
    <text evidence="1">The sequence shown here is derived from an EMBL/GenBank/DDBJ whole genome shotgun (WGS) entry which is preliminary data.</text>
</comment>
<accession>A0A9D4ZA92</accession>
<protein>
    <submittedName>
        <fullName evidence="1">Uncharacterized protein</fullName>
    </submittedName>
</protein>
<sequence>MHKMLARLCLCRLPCQFFLSGMSFMALHYCLDRKGHVEIVSETILYWIRHQFSNFGMSFLTFFVENFTCQKGNLKDRALKERRPILTIRRMNCHAFP</sequence>